<dbReference type="Proteomes" id="UP001163947">
    <property type="component" value="Chromosome"/>
</dbReference>
<organism evidence="4 5">
    <name type="scientific">Rhodococcus aetherivorans</name>
    <dbReference type="NCBI Taxonomy" id="191292"/>
    <lineage>
        <taxon>Bacteria</taxon>
        <taxon>Bacillati</taxon>
        <taxon>Actinomycetota</taxon>
        <taxon>Actinomycetes</taxon>
        <taxon>Mycobacteriales</taxon>
        <taxon>Nocardiaceae</taxon>
        <taxon>Rhodococcus</taxon>
    </lineage>
</organism>
<dbReference type="Pfam" id="PF25583">
    <property type="entry name" value="WCX"/>
    <property type="match status" value="1"/>
</dbReference>
<name>A0AA46NY51_9NOCA</name>
<dbReference type="EMBL" id="CP106982">
    <property type="protein sequence ID" value="UYF91873.1"/>
    <property type="molecule type" value="Genomic_DNA"/>
</dbReference>
<evidence type="ECO:0000313" key="5">
    <source>
        <dbReference type="Proteomes" id="UP001163947"/>
    </source>
</evidence>
<feature type="domain" description="WYL" evidence="2">
    <location>
        <begin position="149"/>
        <end position="214"/>
    </location>
</feature>
<feature type="region of interest" description="Disordered" evidence="1">
    <location>
        <begin position="332"/>
        <end position="371"/>
    </location>
</feature>
<dbReference type="AlphaFoldDB" id="A0AA46NY51"/>
<dbReference type="PROSITE" id="PS52050">
    <property type="entry name" value="WYL"/>
    <property type="match status" value="1"/>
</dbReference>
<proteinExistence type="predicted"/>
<gene>
    <name evidence="4" type="ORF">OCS65_15185</name>
</gene>
<evidence type="ECO:0000256" key="1">
    <source>
        <dbReference type="SAM" id="MobiDB-lite"/>
    </source>
</evidence>
<dbReference type="InterPro" id="IPR057727">
    <property type="entry name" value="WCX_dom"/>
</dbReference>
<dbReference type="PANTHER" id="PTHR34580:SF3">
    <property type="entry name" value="PROTEIN PAFB"/>
    <property type="match status" value="1"/>
</dbReference>
<dbReference type="GeneID" id="83621788"/>
<evidence type="ECO:0000259" key="2">
    <source>
        <dbReference type="Pfam" id="PF13280"/>
    </source>
</evidence>
<dbReference type="InterPro" id="IPR026881">
    <property type="entry name" value="WYL_dom"/>
</dbReference>
<dbReference type="RefSeq" id="WP_263507221.1">
    <property type="nucleotide sequence ID" value="NZ_CP106982.1"/>
</dbReference>
<sequence>MANSKVERLVNLVICLLSTRQFLTAEKIRASVAGYDESGSDEAFSRMFERDKNELRDLGIPLETGMPSRFSTVEGYRINRDAYELPEIELTSAEAAAVAVAAALWESPELTSAAQGALLKLRAAGVQVDADPAGAITAMPTRSRGSEPVLGQVLAAVDTRRAVRFRHRSSPTDPWTERTVEPWGVVTVHGRWYLVGFDRDRGAPRTFRLSRIDDDVTAFGPAGVVRIPDGVDLRAHALTATTSGDVTGHARVWVADGRAFELRRLGTEHERRAVGDRPGTVLDVPVRSWEWIGRVIAGQGADALVLDPPELRAEVRRILTRVLATTTTATVGAVSNSGGGAVSNSGGGAVSNSGGGAVSNSGGGADRGESR</sequence>
<feature type="domain" description="WCX" evidence="3">
    <location>
        <begin position="249"/>
        <end position="323"/>
    </location>
</feature>
<evidence type="ECO:0000313" key="4">
    <source>
        <dbReference type="EMBL" id="UYF91873.1"/>
    </source>
</evidence>
<protein>
    <submittedName>
        <fullName evidence="4">WYL domain-containing protein</fullName>
    </submittedName>
</protein>
<dbReference type="InterPro" id="IPR051534">
    <property type="entry name" value="CBASS_pafABC_assoc_protein"/>
</dbReference>
<feature type="compositionally biased region" description="Gly residues" evidence="1">
    <location>
        <begin position="337"/>
        <end position="365"/>
    </location>
</feature>
<dbReference type="Pfam" id="PF13280">
    <property type="entry name" value="WYL"/>
    <property type="match status" value="1"/>
</dbReference>
<evidence type="ECO:0000259" key="3">
    <source>
        <dbReference type="Pfam" id="PF25583"/>
    </source>
</evidence>
<accession>A0AA46NY51</accession>
<dbReference type="PANTHER" id="PTHR34580">
    <property type="match status" value="1"/>
</dbReference>
<reference evidence="4" key="1">
    <citation type="submission" date="2022-09" db="EMBL/GenBank/DDBJ databases">
        <title>The genome sequence of Rhodococcus aetherivorans N1.</title>
        <authorList>
            <person name="Jiang W."/>
        </authorList>
    </citation>
    <scope>NUCLEOTIDE SEQUENCE</scope>
    <source>
        <strain evidence="4">N1</strain>
    </source>
</reference>